<dbReference type="EMBL" id="JNBS01001075">
    <property type="protein sequence ID" value="OQS02802.1"/>
    <property type="molecule type" value="Genomic_DNA"/>
</dbReference>
<gene>
    <name evidence="2" type="ORF">THRCLA_04862</name>
</gene>
<feature type="non-terminal residue" evidence="2">
    <location>
        <position position="1601"/>
    </location>
</feature>
<accession>A0A1V9ZXQ1</accession>
<organism evidence="2 3">
    <name type="scientific">Thraustotheca clavata</name>
    <dbReference type="NCBI Taxonomy" id="74557"/>
    <lineage>
        <taxon>Eukaryota</taxon>
        <taxon>Sar</taxon>
        <taxon>Stramenopiles</taxon>
        <taxon>Oomycota</taxon>
        <taxon>Saprolegniomycetes</taxon>
        <taxon>Saprolegniales</taxon>
        <taxon>Achlyaceae</taxon>
        <taxon>Thraustotheca</taxon>
    </lineage>
</organism>
<comment type="caution">
    <text evidence="2">The sequence shown here is derived from an EMBL/GenBank/DDBJ whole genome shotgun (WGS) entry which is preliminary data.</text>
</comment>
<name>A0A1V9ZXQ1_9STRA</name>
<dbReference type="OrthoDB" id="72784at2759"/>
<feature type="region of interest" description="Disordered" evidence="1">
    <location>
        <begin position="1449"/>
        <end position="1515"/>
    </location>
</feature>
<evidence type="ECO:0000313" key="2">
    <source>
        <dbReference type="EMBL" id="OQS02802.1"/>
    </source>
</evidence>
<feature type="compositionally biased region" description="Basic and acidic residues" evidence="1">
    <location>
        <begin position="1493"/>
        <end position="1504"/>
    </location>
</feature>
<feature type="compositionally biased region" description="Acidic residues" evidence="1">
    <location>
        <begin position="1449"/>
        <end position="1471"/>
    </location>
</feature>
<proteinExistence type="predicted"/>
<evidence type="ECO:0000313" key="3">
    <source>
        <dbReference type="Proteomes" id="UP000243217"/>
    </source>
</evidence>
<dbReference type="STRING" id="74557.A0A1V9ZXQ1"/>
<reference evidence="2 3" key="1">
    <citation type="journal article" date="2014" name="Genome Biol. Evol.">
        <title>The secreted proteins of Achlya hypogyna and Thraustotheca clavata identify the ancestral oomycete secretome and reveal gene acquisitions by horizontal gene transfer.</title>
        <authorList>
            <person name="Misner I."/>
            <person name="Blouin N."/>
            <person name="Leonard G."/>
            <person name="Richards T.A."/>
            <person name="Lane C.E."/>
        </authorList>
    </citation>
    <scope>NUCLEOTIDE SEQUENCE [LARGE SCALE GENOMIC DNA]</scope>
    <source>
        <strain evidence="2 3">ATCC 34112</strain>
    </source>
</reference>
<keyword evidence="3" id="KW-1185">Reference proteome</keyword>
<sequence>MARTKQTARKSTGGKAPRMHLQGQFNSYGDDEPSKDITEQERENKDRNIEEELILAESKEAVLETLSINSTDRRYFEAILLLHRMKEDRELLEKHVDTILNHAKILEEKFCSQRATRLRHRLYLMLLECENTKAYDYLIDNLGLSFNATRPDDMHANIDQVDENVSNTFTFDIQEIIRTKFFVHNLLNWPDFPEYIQAVGAMLRITETNSPDTAKYPFGSQSWHGKLTLNQLDALWNLHSSILSTSLEFALQYIIQLRSSYLSTETTDFIKKALESLEKFTISTNVIRFVLLHNLLRLNQHNTEVDVAGLESFLLLPRMTSYLNPSLLKSVDFNKMVFFDVCSMNNYPATSKSTIAASQVSEKLGFDSIDEEKDKKLIKDYANLVIPRNLMDLSKYLEQSFYKTLRATTLLTTGLGSRAELEGDITDPILARELFETSSVAFAEENPKVFAPGDPVSLLLKVVNTKDITVQLFELNVADVLSRSFEAIQDDVSLDGLLPNEEYNVRFDSVPSHVRVDHRIEFPTLQEYRRGVFVVEVVSATSACRAILRKGHFRFIEQRTLKGHTFRVLDEENALVPNFIVSIPDLINKGQPKTVASTDGVATLPYFTPVEGDSSYKGSYPVYVGVPGFGVLGNFVYSEENYELNAKIAIDTEQLVPGKRACILTRAIIHLHEAVVPSSWLQKVCLVIEFKTRSGTVNRKDLKNLRIADGNELTGSIDIPQDAVSVNVEFSAEVANPDTPTVRSVKHSQIFDLHTSTTIHGSLYDVHLKHKPDDTFWLLVRGHNGEIISKAPLTIQCKHSALQEAIERQLVSNAQGEINLGTLEDFEYVRVNLHSNSWSKWNLPGKSGHSWLQNSSNIYTAIYTSVELPLPRRICSQAKDWLANGWLTVYKIDSNSNLIPANESCQLSIDNTCLTFTSTEPGNFAVVIKPSGIRFDIVVSSIQIGDGFVSEDNVVISSKSLLPVMLSSVEKLNSGLLVKLRNATPSSRVHVVLRRFLPPSSDMESFLGQVSGCLTSKRTDPYPSSNYFASKRISDEYAYVLGRRAFVHANPSSALLQGCQLPQPSLLLNHYSVQDTTSVPIPKSADAECFQGHPSVCKRHAAPCSLSSALMYGGAFGGTSSSVMPNTSWLADPSIVLTNLRVDHEGNVNLSLESLNLSGAYEVVVMVVNGEIVATEQLSMNFGPSLSPFWTCPLRDIRLSGSEALDKDSHYMKYRGHQQLDANESFDIACTSATKVEIYDSIEHAFQLYNALTAHNVLNHDFLLTWGNLTSDKKAALYTKHASDELNVFLLKKDPSYFNSVIAPHLRSKFSKTFIDYYLLNDIAMLDQFTASQARLDQLSIIELLLLAERSSSRAALCQYVIRLVESYYSESTHTKLPVLFEHVMIAKNDDNFDFQEPDDTNEAATLSGLFFAPPPPPSAAFGAPRMQLATKASRRSAPVVVEEEFEMFGFDESDEDDTDDKDDDSDDGFEDLGKDKKPSRSKPYKVPGPTKKLQEKRYHDGKTKPQRRGGLLPPSLAIQKKEYRQGALNYYWRDYAQHLLRNGSSQEFTSTYIPEAHSCFAEILLALAVLDLPLVSPSKATVINKDNNVITVAAGPEPIL</sequence>
<dbReference type="Proteomes" id="UP000243217">
    <property type="component" value="Unassembled WGS sequence"/>
</dbReference>
<feature type="region of interest" description="Disordered" evidence="1">
    <location>
        <begin position="1"/>
        <end position="48"/>
    </location>
</feature>
<feature type="compositionally biased region" description="Basic and acidic residues" evidence="1">
    <location>
        <begin position="32"/>
        <end position="48"/>
    </location>
</feature>
<evidence type="ECO:0000256" key="1">
    <source>
        <dbReference type="SAM" id="MobiDB-lite"/>
    </source>
</evidence>
<protein>
    <submittedName>
        <fullName evidence="2">Uncharacterized protein</fullName>
    </submittedName>
</protein>